<proteinExistence type="predicted"/>
<dbReference type="PANTHER" id="PTHR32071">
    <property type="entry name" value="TRANSCRIPTIONAL REGULATORY PROTEIN"/>
    <property type="match status" value="1"/>
</dbReference>
<dbReference type="Gene3D" id="3.40.50.300">
    <property type="entry name" value="P-loop containing nucleotide triphosphate hydrolases"/>
    <property type="match status" value="1"/>
</dbReference>
<keyword evidence="9" id="KW-1185">Reference proteome</keyword>
<keyword evidence="3" id="KW-0805">Transcription regulation</keyword>
<organism evidence="8 9">
    <name type="scientific">Paraclostridium ghonii</name>
    <dbReference type="NCBI Taxonomy" id="29358"/>
    <lineage>
        <taxon>Bacteria</taxon>
        <taxon>Bacillati</taxon>
        <taxon>Bacillota</taxon>
        <taxon>Clostridia</taxon>
        <taxon>Peptostreptococcales</taxon>
        <taxon>Peptostreptococcaceae</taxon>
        <taxon>Paraclostridium</taxon>
    </lineage>
</organism>
<dbReference type="InterPro" id="IPR025662">
    <property type="entry name" value="Sigma_54_int_dom_ATP-bd_1"/>
</dbReference>
<gene>
    <name evidence="8" type="ORF">QOZ92_002714</name>
</gene>
<dbReference type="SUPFAM" id="SSF55785">
    <property type="entry name" value="PYP-like sensor domain (PAS domain)"/>
    <property type="match status" value="1"/>
</dbReference>
<dbReference type="Gene3D" id="1.10.10.60">
    <property type="entry name" value="Homeodomain-like"/>
    <property type="match status" value="1"/>
</dbReference>
<evidence type="ECO:0000259" key="6">
    <source>
        <dbReference type="PROSITE" id="PS50045"/>
    </source>
</evidence>
<evidence type="ECO:0000256" key="3">
    <source>
        <dbReference type="ARBA" id="ARBA00023015"/>
    </source>
</evidence>
<protein>
    <submittedName>
        <fullName evidence="8">PAS domain S-box-containing protein</fullName>
    </submittedName>
</protein>
<dbReference type="SUPFAM" id="SSF52540">
    <property type="entry name" value="P-loop containing nucleoside triphosphate hydrolases"/>
    <property type="match status" value="1"/>
</dbReference>
<dbReference type="PROSITE" id="PS00688">
    <property type="entry name" value="SIGMA54_INTERACT_3"/>
    <property type="match status" value="1"/>
</dbReference>
<keyword evidence="2" id="KW-0067">ATP-binding</keyword>
<evidence type="ECO:0000313" key="8">
    <source>
        <dbReference type="EMBL" id="MDQ0557579.1"/>
    </source>
</evidence>
<comment type="caution">
    <text evidence="8">The sequence shown here is derived from an EMBL/GenBank/DDBJ whole genome shotgun (WGS) entry which is preliminary data.</text>
</comment>
<dbReference type="Gene3D" id="1.10.8.60">
    <property type="match status" value="1"/>
</dbReference>
<dbReference type="InterPro" id="IPR003593">
    <property type="entry name" value="AAA+_ATPase"/>
</dbReference>
<dbReference type="Pfam" id="PF13426">
    <property type="entry name" value="PAS_9"/>
    <property type="match status" value="1"/>
</dbReference>
<dbReference type="InterPro" id="IPR035965">
    <property type="entry name" value="PAS-like_dom_sf"/>
</dbReference>
<dbReference type="PROSITE" id="PS50045">
    <property type="entry name" value="SIGMA54_INTERACT_4"/>
    <property type="match status" value="1"/>
</dbReference>
<dbReference type="NCBIfam" id="TIGR00229">
    <property type="entry name" value="sensory_box"/>
    <property type="match status" value="1"/>
</dbReference>
<dbReference type="Pfam" id="PF25601">
    <property type="entry name" value="AAA_lid_14"/>
    <property type="match status" value="1"/>
</dbReference>
<dbReference type="PROSITE" id="PS50112">
    <property type="entry name" value="PAS"/>
    <property type="match status" value="1"/>
</dbReference>
<dbReference type="InterPro" id="IPR058031">
    <property type="entry name" value="AAA_lid_NorR"/>
</dbReference>
<dbReference type="InterPro" id="IPR000014">
    <property type="entry name" value="PAS"/>
</dbReference>
<name>A0ABU0N340_9FIRM</name>
<dbReference type="InterPro" id="IPR027417">
    <property type="entry name" value="P-loop_NTPase"/>
</dbReference>
<dbReference type="RefSeq" id="WP_307508794.1">
    <property type="nucleotide sequence ID" value="NZ_BAAACE010000021.1"/>
</dbReference>
<feature type="domain" description="PAS" evidence="7">
    <location>
        <begin position="100"/>
        <end position="145"/>
    </location>
</feature>
<sequence length="543" mass="61883">MYNDFRGFINHLENPAILCSETGEILDFNAQMKKIFDFVDVDKPSNIAVLDSTFSNNDYFSNNRKNIKLRDLSMFVDVYSIRDYKNELQYIYLFEKSMITDKVVEDIIEHIDEVIVIFNKDGVIEKMNRLCDEILPFKRKDVLGRKIDKLVYMGLVEEPIILNMLEVKKKTYKNVGYPGGKVIAYTAVPIFDNKGDVKGGVLTGRDISRVINLDSHTKYNGATTDSEYISKSKVMENIKDVVKRAAVSDSSIFITGESGVGKEIIARKICEYSPRRDKPFIAINCGAIPNELLESEFFGYEEGSFTGAKKSGKKGIFEQANGGTIFLDEIGELPLQMQKKLLRVIQENTITRVGGSKPIKIDVRYVSATNISNEDLHDNLKFRQDLYYRLSVIPIKIPPLRERKEDIVPLVEHFLDLYNDKYNRQVNISPKVMNLLNSHSWPGNIRELKNIIERFVVLSVKNTIGEDEFNMLINLDDLSKENDLKSPIVVNGIVNLNEAYKIVDQIIIPRAIDRYGSITKASKQIGIDSSTIHRKIKSGYVKL</sequence>
<evidence type="ECO:0000313" key="9">
    <source>
        <dbReference type="Proteomes" id="UP001232584"/>
    </source>
</evidence>
<evidence type="ECO:0000259" key="7">
    <source>
        <dbReference type="PROSITE" id="PS50112"/>
    </source>
</evidence>
<dbReference type="CDD" id="cd00009">
    <property type="entry name" value="AAA"/>
    <property type="match status" value="1"/>
</dbReference>
<accession>A0ABU0N340</accession>
<dbReference type="InterPro" id="IPR025944">
    <property type="entry name" value="Sigma_54_int_dom_CS"/>
</dbReference>
<dbReference type="SMART" id="SM00382">
    <property type="entry name" value="AAA"/>
    <property type="match status" value="1"/>
</dbReference>
<keyword evidence="1" id="KW-0547">Nucleotide-binding</keyword>
<dbReference type="Proteomes" id="UP001232584">
    <property type="component" value="Unassembled WGS sequence"/>
</dbReference>
<dbReference type="Pfam" id="PF00158">
    <property type="entry name" value="Sigma54_activat"/>
    <property type="match status" value="1"/>
</dbReference>
<dbReference type="EMBL" id="JAUSWG010000012">
    <property type="protein sequence ID" value="MDQ0557579.1"/>
    <property type="molecule type" value="Genomic_DNA"/>
</dbReference>
<dbReference type="Gene3D" id="3.30.450.20">
    <property type="entry name" value="PAS domain"/>
    <property type="match status" value="1"/>
</dbReference>
<keyword evidence="4" id="KW-0238">DNA-binding</keyword>
<feature type="domain" description="Sigma-54 factor interaction" evidence="6">
    <location>
        <begin position="228"/>
        <end position="457"/>
    </location>
</feature>
<dbReference type="InterPro" id="IPR002078">
    <property type="entry name" value="Sigma_54_int"/>
</dbReference>
<keyword evidence="5" id="KW-0804">Transcription</keyword>
<dbReference type="InterPro" id="IPR025943">
    <property type="entry name" value="Sigma_54_int_dom_ATP-bd_2"/>
</dbReference>
<evidence type="ECO:0000256" key="4">
    <source>
        <dbReference type="ARBA" id="ARBA00023125"/>
    </source>
</evidence>
<dbReference type="PANTHER" id="PTHR32071:SF57">
    <property type="entry name" value="C4-DICARBOXYLATE TRANSPORT TRANSCRIPTIONAL REGULATORY PROTEIN DCTD"/>
    <property type="match status" value="1"/>
</dbReference>
<dbReference type="PROSITE" id="PS00676">
    <property type="entry name" value="SIGMA54_INTERACT_2"/>
    <property type="match status" value="1"/>
</dbReference>
<dbReference type="PROSITE" id="PS00675">
    <property type="entry name" value="SIGMA54_INTERACT_1"/>
    <property type="match status" value="1"/>
</dbReference>
<reference evidence="8 9" key="1">
    <citation type="submission" date="2023-07" db="EMBL/GenBank/DDBJ databases">
        <title>Genomic Encyclopedia of Type Strains, Phase IV (KMG-IV): sequencing the most valuable type-strain genomes for metagenomic binning, comparative biology and taxonomic classification.</title>
        <authorList>
            <person name="Goeker M."/>
        </authorList>
    </citation>
    <scope>NUCLEOTIDE SEQUENCE [LARGE SCALE GENOMIC DNA]</scope>
    <source>
        <strain evidence="8 9">DSM 15049</strain>
    </source>
</reference>
<evidence type="ECO:0000256" key="2">
    <source>
        <dbReference type="ARBA" id="ARBA00022840"/>
    </source>
</evidence>
<evidence type="ECO:0000256" key="1">
    <source>
        <dbReference type="ARBA" id="ARBA00022741"/>
    </source>
</evidence>
<evidence type="ECO:0000256" key="5">
    <source>
        <dbReference type="ARBA" id="ARBA00023163"/>
    </source>
</evidence>